<organism evidence="2 3">
    <name type="scientific">Mesorhizobium abyssinicae</name>
    <dbReference type="NCBI Taxonomy" id="1209958"/>
    <lineage>
        <taxon>Bacteria</taxon>
        <taxon>Pseudomonadati</taxon>
        <taxon>Pseudomonadota</taxon>
        <taxon>Alphaproteobacteria</taxon>
        <taxon>Hyphomicrobiales</taxon>
        <taxon>Phyllobacteriaceae</taxon>
        <taxon>Mesorhizobium</taxon>
    </lineage>
</organism>
<reference evidence="2 3" key="1">
    <citation type="submission" date="2023-08" db="EMBL/GenBank/DDBJ databases">
        <title>Implementing the SeqCode for naming new Mesorhizobium species isolated from Vachellia karroo root nodules.</title>
        <authorList>
            <person name="Van Lill M."/>
        </authorList>
    </citation>
    <scope>NUCLEOTIDE SEQUENCE [LARGE SCALE GENOMIC DNA]</scope>
    <source>
        <strain evidence="2 3">VK4B</strain>
    </source>
</reference>
<accession>A0ABU5AS56</accession>
<keyword evidence="3" id="KW-1185">Reference proteome</keyword>
<comment type="caution">
    <text evidence="2">The sequence shown here is derived from an EMBL/GenBank/DDBJ whole genome shotgun (WGS) entry which is preliminary data.</text>
</comment>
<proteinExistence type="predicted"/>
<evidence type="ECO:0000313" key="2">
    <source>
        <dbReference type="EMBL" id="MDX8540115.1"/>
    </source>
</evidence>
<protein>
    <recommendedName>
        <fullName evidence="4">Replication protein</fullName>
    </recommendedName>
</protein>
<dbReference type="EMBL" id="JAVIIP010000011">
    <property type="protein sequence ID" value="MDX8540115.1"/>
    <property type="molecule type" value="Genomic_DNA"/>
</dbReference>
<name>A0ABU5AS56_9HYPH</name>
<evidence type="ECO:0000256" key="1">
    <source>
        <dbReference type="SAM" id="MobiDB-lite"/>
    </source>
</evidence>
<evidence type="ECO:0000313" key="3">
    <source>
        <dbReference type="Proteomes" id="UP001276564"/>
    </source>
</evidence>
<evidence type="ECO:0008006" key="4">
    <source>
        <dbReference type="Google" id="ProtNLM"/>
    </source>
</evidence>
<feature type="region of interest" description="Disordered" evidence="1">
    <location>
        <begin position="272"/>
        <end position="293"/>
    </location>
</feature>
<sequence length="293" mass="33549">MNVRDRWRQHLPDFDPFSTTRLEQRRTSNAVRRLSRDHPAMGYDHLPMRNCSEVSPCRGGLCPRCVRQLRINLLDFLAANGLHRRSWHFVTVRVAGWTKAPGDCKPFGRLRNQRPVLALMAKFRRMGINNLLIFGSIETVYTTVSNVPAGKPFHLHLMISGASEEEISEAVNTSLRLDMKVPRPYEIQSVLMTEEDFFRAASYAFKQPLAKKSKASPDDYGVRQFLNPAERRELIRNYGVHGWRGRLILFGMRCENGPFRLIADLSATAKSALSSSSRKQPFRQQRQPPRGQG</sequence>
<dbReference type="RefSeq" id="WP_320321258.1">
    <property type="nucleotide sequence ID" value="NZ_JAVIIP010000011.1"/>
</dbReference>
<dbReference type="Proteomes" id="UP001276564">
    <property type="component" value="Unassembled WGS sequence"/>
</dbReference>
<gene>
    <name evidence="2" type="ORF">RFM23_21070</name>
</gene>